<dbReference type="SUPFAM" id="SSF51445">
    <property type="entry name" value="(Trans)glycosidases"/>
    <property type="match status" value="1"/>
</dbReference>
<dbReference type="PROSITE" id="PS00506">
    <property type="entry name" value="BETA_AMYLASE_1"/>
    <property type="match status" value="1"/>
</dbReference>
<dbReference type="EMBL" id="OZ023711">
    <property type="protein sequence ID" value="CAK9859101.1"/>
    <property type="molecule type" value="Genomic_DNA"/>
</dbReference>
<dbReference type="InterPro" id="IPR001371">
    <property type="entry name" value="Glyco_hydro_14B_pln"/>
</dbReference>
<evidence type="ECO:0000256" key="8">
    <source>
        <dbReference type="RuleBase" id="RU000509"/>
    </source>
</evidence>
<reference evidence="10" key="1">
    <citation type="submission" date="2024-03" db="EMBL/GenBank/DDBJ databases">
        <authorList>
            <consortium name="ELIXIR-Norway"/>
            <consortium name="Elixir Norway"/>
        </authorList>
    </citation>
    <scope>NUCLEOTIDE SEQUENCE</scope>
</reference>
<accession>A0ABP1A9B5</accession>
<evidence type="ECO:0000256" key="1">
    <source>
        <dbReference type="ARBA" id="ARBA00000546"/>
    </source>
</evidence>
<dbReference type="Proteomes" id="UP001497522">
    <property type="component" value="Chromosome 10"/>
</dbReference>
<dbReference type="Pfam" id="PF01373">
    <property type="entry name" value="Glyco_hydro_14"/>
    <property type="match status" value="1"/>
</dbReference>
<dbReference type="InterPro" id="IPR017853">
    <property type="entry name" value="GH"/>
</dbReference>
<dbReference type="Gene3D" id="3.20.20.80">
    <property type="entry name" value="Glycosidases"/>
    <property type="match status" value="1"/>
</dbReference>
<gene>
    <name evidence="10" type="ORF">CSSPJE1EN2_LOCUS2096</name>
</gene>
<dbReference type="PRINTS" id="PR00750">
    <property type="entry name" value="BETAAMYLASE"/>
</dbReference>
<protein>
    <recommendedName>
        <fullName evidence="3 8">Beta-amylase</fullName>
        <ecNumber evidence="3 8">3.2.1.2</ecNumber>
    </recommendedName>
</protein>
<evidence type="ECO:0000256" key="4">
    <source>
        <dbReference type="ARBA" id="ARBA00022801"/>
    </source>
</evidence>
<evidence type="ECO:0000256" key="7">
    <source>
        <dbReference type="ARBA" id="ARBA00023326"/>
    </source>
</evidence>
<evidence type="ECO:0000256" key="2">
    <source>
        <dbReference type="ARBA" id="ARBA00005652"/>
    </source>
</evidence>
<dbReference type="PRINTS" id="PR00842">
    <property type="entry name" value="GLHYDLASE14B"/>
</dbReference>
<comment type="catalytic activity">
    <reaction evidence="1 8">
        <text>Hydrolysis of (1-&gt;4)-alpha-D-glucosidic linkages in polysaccharides so as to remove successive maltose units from the non-reducing ends of the chains.</text>
        <dbReference type="EC" id="3.2.1.2"/>
    </reaction>
</comment>
<evidence type="ECO:0000256" key="9">
    <source>
        <dbReference type="SAM" id="MobiDB-lite"/>
    </source>
</evidence>
<dbReference type="EC" id="3.2.1.2" evidence="3 8"/>
<keyword evidence="7 8" id="KW-0624">Polysaccharide degradation</keyword>
<sequence>MMAVALLQQSMSVFDIAATAKLGLNIRGEFRVQQQLNFNRSRAVVSWGYGRLQRFQESTPQKQQLRIVLIPDEGQQQQQPTRRQTQQKKLRAESSIAEDVGSRSIDSGLAYFVGEDVRQVEPERDFTGTPRIPIYVMLPLDTITPDNKVANPEELKRDLEALRSAEVDGVMVDCWWGLVEGKVPQQYDWSGYSHLFKIVRDAQLKLQVVMSFHQCGGNVGDDVNISLPQWVLDIGKENPDVFFTDQNGVRNPECLTWGVDKRRVLRGRTAVEVYYDYMRSFRQNLSDFFDDGTITEIEVGLGACGELRYPSYPESNGWKYPGIGEFQCYDKYLMESLKKAAEERGHPEWATGPSNAGGYNSKPQDTGFFRDGGDYDSYYGRFFLNWYSKVLIEHGDQVLTLANLAFEGVKIAAKVSGIHWWYKTASHAAELAAGFYNPANRDGYAAIANMLAKNEAAFNFTCVELRTLDQAEGNPEAMADPEGLVWQVLNAAWDAAIPVASENALPCFDREGYNKILENAKPRKDPDGRHLVAFTYLRLNDQLMEKENFQEFARFVRRLHVSGWPFITLVLENCTVGSIQDICVPDTICDEYITWNFWYLVI</sequence>
<keyword evidence="4 8" id="KW-0378">Hydrolase</keyword>
<feature type="compositionally biased region" description="Low complexity" evidence="9">
    <location>
        <begin position="75"/>
        <end position="84"/>
    </location>
</feature>
<name>A0ABP1A9B5_9BRYO</name>
<evidence type="ECO:0000256" key="6">
    <source>
        <dbReference type="ARBA" id="ARBA00023295"/>
    </source>
</evidence>
<dbReference type="InterPro" id="IPR001554">
    <property type="entry name" value="Glyco_hydro_14"/>
</dbReference>
<evidence type="ECO:0000256" key="3">
    <source>
        <dbReference type="ARBA" id="ARBA00012594"/>
    </source>
</evidence>
<evidence type="ECO:0000313" key="11">
    <source>
        <dbReference type="Proteomes" id="UP001497522"/>
    </source>
</evidence>
<dbReference type="PANTHER" id="PTHR31352:SF47">
    <property type="entry name" value="BETA-AMYLASE 7"/>
    <property type="match status" value="1"/>
</dbReference>
<evidence type="ECO:0000256" key="5">
    <source>
        <dbReference type="ARBA" id="ARBA00023277"/>
    </source>
</evidence>
<keyword evidence="5 8" id="KW-0119">Carbohydrate metabolism</keyword>
<proteinExistence type="inferred from homology"/>
<comment type="similarity">
    <text evidence="2 8">Belongs to the glycosyl hydrolase 14 family.</text>
</comment>
<evidence type="ECO:0000313" key="10">
    <source>
        <dbReference type="EMBL" id="CAK9859101.1"/>
    </source>
</evidence>
<organism evidence="10 11">
    <name type="scientific">Sphagnum jensenii</name>
    <dbReference type="NCBI Taxonomy" id="128206"/>
    <lineage>
        <taxon>Eukaryota</taxon>
        <taxon>Viridiplantae</taxon>
        <taxon>Streptophyta</taxon>
        <taxon>Embryophyta</taxon>
        <taxon>Bryophyta</taxon>
        <taxon>Sphagnophytina</taxon>
        <taxon>Sphagnopsida</taxon>
        <taxon>Sphagnales</taxon>
        <taxon>Sphagnaceae</taxon>
        <taxon>Sphagnum</taxon>
    </lineage>
</organism>
<keyword evidence="11" id="KW-1185">Reference proteome</keyword>
<feature type="region of interest" description="Disordered" evidence="9">
    <location>
        <begin position="344"/>
        <end position="363"/>
    </location>
</feature>
<feature type="region of interest" description="Disordered" evidence="9">
    <location>
        <begin position="72"/>
        <end position="93"/>
    </location>
</feature>
<dbReference type="PANTHER" id="PTHR31352">
    <property type="entry name" value="BETA-AMYLASE 1, CHLOROPLASTIC"/>
    <property type="match status" value="1"/>
</dbReference>
<feature type="compositionally biased region" description="Polar residues" evidence="9">
    <location>
        <begin position="352"/>
        <end position="363"/>
    </location>
</feature>
<keyword evidence="6 8" id="KW-0326">Glycosidase</keyword>
<dbReference type="InterPro" id="IPR018238">
    <property type="entry name" value="Glyco_hydro_14_CS"/>
</dbReference>